<dbReference type="GO" id="GO:0003712">
    <property type="term" value="F:transcription coregulator activity"/>
    <property type="evidence" value="ECO:0007669"/>
    <property type="project" value="InterPro"/>
</dbReference>
<reference evidence="10 11" key="1">
    <citation type="submission" date="2015-07" db="EMBL/GenBank/DDBJ databases">
        <title>Draft Genome Sequence of Malassezia furfur CBS1878 and Malassezia pachydermatis CBS1879.</title>
        <authorList>
            <person name="Triana S."/>
            <person name="Ohm R."/>
            <person name="Gonzalez A."/>
            <person name="DeCock H."/>
            <person name="Restrepo S."/>
            <person name="Celis A."/>
        </authorList>
    </citation>
    <scope>NUCLEOTIDE SEQUENCE [LARGE SCALE GENOMIC DNA]</scope>
    <source>
        <strain evidence="10 11">CBS 1879</strain>
    </source>
</reference>
<evidence type="ECO:0000256" key="6">
    <source>
        <dbReference type="ARBA" id="ARBA00023242"/>
    </source>
</evidence>
<dbReference type="VEuPathDB" id="FungiDB:Malapachy_2503"/>
<dbReference type="PANTHER" id="PTHR46567">
    <property type="entry name" value="MEDIATOR OF RNA POLYMERASE II TRANSCRIPTION SUBUNIT 12"/>
    <property type="match status" value="1"/>
</dbReference>
<feature type="compositionally biased region" description="Low complexity" evidence="8">
    <location>
        <begin position="589"/>
        <end position="603"/>
    </location>
</feature>
<dbReference type="RefSeq" id="XP_017993327.1">
    <property type="nucleotide sequence ID" value="XM_018136992.1"/>
</dbReference>
<dbReference type="EMBL" id="LGAV01000002">
    <property type="protein sequence ID" value="KOS15695.1"/>
    <property type="molecule type" value="Genomic_DNA"/>
</dbReference>
<evidence type="ECO:0000256" key="2">
    <source>
        <dbReference type="ARBA" id="ARBA00010289"/>
    </source>
</evidence>
<evidence type="ECO:0000256" key="3">
    <source>
        <dbReference type="ARBA" id="ARBA00019622"/>
    </source>
</evidence>
<gene>
    <name evidence="10" type="ORF">Malapachy_2503</name>
</gene>
<keyword evidence="11" id="KW-1185">Reference proteome</keyword>
<dbReference type="STRING" id="77020.A0A0N0RSM8"/>
<evidence type="ECO:0000256" key="8">
    <source>
        <dbReference type="SAM" id="MobiDB-lite"/>
    </source>
</evidence>
<keyword evidence="6" id="KW-0539">Nucleus</keyword>
<evidence type="ECO:0000259" key="9">
    <source>
        <dbReference type="SMART" id="SM01281"/>
    </source>
</evidence>
<evidence type="ECO:0000256" key="5">
    <source>
        <dbReference type="ARBA" id="ARBA00023163"/>
    </source>
</evidence>
<feature type="compositionally biased region" description="Low complexity" evidence="8">
    <location>
        <begin position="609"/>
        <end position="624"/>
    </location>
</feature>
<keyword evidence="5" id="KW-0804">Transcription</keyword>
<sequence length="1367" mass="150569">MPEPGSAAPQAYSLSAPDWRPAWHHRDQLGTPGLRTAPTHTIVGPYAARAGAPFVSPVPVDVGSSADLWYTRLSRDSVRTLLGDMVDAIRTRRRHGAPTPIRDLAACDMPTRVTLPDAHLDTFVRALADPAQPLSVLAQAVPHGFRGERLLDMLWQGCVPGLPRARSVPLSRALWLIQVVGASDLQAGRARGLTPLAYTYEWTDNVLAWLASMLTHAPFTPEERATWTARWRYAMRLIDTLLSQSLLVPYLYYAWLVESLPRAPGNTRACLLQQVARHYKSICAHTALASGLVGALRTMADSKTSTESVSGTVSWLREQAQDLLRRCVMLAPTTVWVHPACIALGMLPAIPDFERAKATSQALRTALAAYLDGVDAWDAACWRQLDDNQTGSTALFVEYFLPRHASAPMARRRLHSLCTWACTLHRVGVHRLYVAAALAHLLDECQAQRLLLPDGRRLSCPWPPFSLSEAVMQWLDTLSESVPLRPAYVARLFGLFARDGVLSYPYFLQRLMARGWIRASGDTRTQRHTTHIHMRLLRSMPVPPVSVNMQQQRRFAIYGARTSESYEEATERRALRELKRVLEWATDDPSTLSAPATPSAAPSSPLPSSPIALASPRSTPAVTAPTSTATFHMADTLQWPTRAPHVWAASPYIQARLVERITPMLLHEVPTMPADRFVLVATLLTSMHAMDTLGRMVCALLDGHDLACLVPVCHIVATYARVWDALDMAILMAERLAPYAFGEASVLPGAPRVLPLVGRGMVVPMARTALTALGALDVPVATYAPMPMADVSVPSCATDEATRIVYTLLHDPWPADDLCLPLISAYSLEQATTLLVRAAFTALTSTDMVVPMTLVTCLATLAGTAGIKLDTVIHTCIRTVWDGPSTGALTWTALVVHLVTFGLVDASTLLQDVLAPFIATAPRTHHGWPACRELVYAIAATTSQAGHVCSMPTLGEATWFALHMQQQRLPLRDGLLPLLSAMDACDVPAHDELVMAVQPHTRTWFAQWLAHPDVVWSQVRTWPADTRMQKWTRLVAWLEPEVVWDLQSASHGALSLLPWRLQWDTEAWPSSFFATCLEMPAELGGSPMDVLLQWDAPPSLWEAAQRWALEAWVHALDAQHGHAQTQAIHALARLVHAAFTNESAVPSSTWPRHSAYALRVLERFAQAWSSATPALVRYAGTLCLLHSTSLTHSAWPTILTHLVQEPSHAWVLPVTTYVMAHMDSTKLVAWLRAQAQTSAVVSSWAKPLLHYQGVPPTPSHLPSPWHRRDACLPSKDALATSAQTTSRDPWDVPLSLPSTIPCAPFTPQTTREWMLVDAPDAPWTHLPSERSYGDGDDAASIYPRMTGATFKRAHTSPTRSMKRMRTY</sequence>
<feature type="region of interest" description="Disordered" evidence="8">
    <location>
        <begin position="588"/>
        <end position="624"/>
    </location>
</feature>
<dbReference type="PANTHER" id="PTHR46567:SF1">
    <property type="entry name" value="MEDIATOR OF RNA POLYMERASE II TRANSCRIPTION SUBUNIT 12"/>
    <property type="match status" value="1"/>
</dbReference>
<evidence type="ECO:0000256" key="1">
    <source>
        <dbReference type="ARBA" id="ARBA00004123"/>
    </source>
</evidence>
<feature type="domain" description="Mediator complex subunit Med12" evidence="9">
    <location>
        <begin position="106"/>
        <end position="178"/>
    </location>
</feature>
<protein>
    <recommendedName>
        <fullName evidence="3">Mediator of RNA polymerase II transcription subunit 12</fullName>
    </recommendedName>
    <alternativeName>
        <fullName evidence="7">Mediator complex subunit 12</fullName>
    </alternativeName>
</protein>
<name>A0A0N0RSM8_9BASI</name>
<evidence type="ECO:0000313" key="11">
    <source>
        <dbReference type="Proteomes" id="UP000037751"/>
    </source>
</evidence>
<dbReference type="GO" id="GO:0006357">
    <property type="term" value="P:regulation of transcription by RNA polymerase II"/>
    <property type="evidence" value="ECO:0007669"/>
    <property type="project" value="InterPro"/>
</dbReference>
<dbReference type="SMART" id="SM01281">
    <property type="entry name" value="Med12"/>
    <property type="match status" value="1"/>
</dbReference>
<dbReference type="Proteomes" id="UP000037751">
    <property type="component" value="Unassembled WGS sequence"/>
</dbReference>
<dbReference type="Pfam" id="PF09497">
    <property type="entry name" value="Med12"/>
    <property type="match status" value="1"/>
</dbReference>
<evidence type="ECO:0000313" key="10">
    <source>
        <dbReference type="EMBL" id="KOS15695.1"/>
    </source>
</evidence>
<comment type="caution">
    <text evidence="10">The sequence shown here is derived from an EMBL/GenBank/DDBJ whole genome shotgun (WGS) entry which is preliminary data.</text>
</comment>
<comment type="subcellular location">
    <subcellularLocation>
        <location evidence="1">Nucleus</location>
    </subcellularLocation>
</comment>
<proteinExistence type="inferred from homology"/>
<dbReference type="GeneID" id="28728867"/>
<accession>A0A0N0RSM8</accession>
<organism evidence="10 11">
    <name type="scientific">Malassezia pachydermatis</name>
    <dbReference type="NCBI Taxonomy" id="77020"/>
    <lineage>
        <taxon>Eukaryota</taxon>
        <taxon>Fungi</taxon>
        <taxon>Dikarya</taxon>
        <taxon>Basidiomycota</taxon>
        <taxon>Ustilaginomycotina</taxon>
        <taxon>Malasseziomycetes</taxon>
        <taxon>Malasseziales</taxon>
        <taxon>Malasseziaceae</taxon>
        <taxon>Malassezia</taxon>
    </lineage>
</organism>
<feature type="region of interest" description="Disordered" evidence="8">
    <location>
        <begin position="1348"/>
        <end position="1367"/>
    </location>
</feature>
<evidence type="ECO:0000256" key="7">
    <source>
        <dbReference type="ARBA" id="ARBA00032010"/>
    </source>
</evidence>
<dbReference type="GO" id="GO:0016592">
    <property type="term" value="C:mediator complex"/>
    <property type="evidence" value="ECO:0007669"/>
    <property type="project" value="InterPro"/>
</dbReference>
<comment type="similarity">
    <text evidence="2">Belongs to the Mediator complex subunit 12 family.</text>
</comment>
<dbReference type="OrthoDB" id="20828at2759"/>
<dbReference type="InterPro" id="IPR019035">
    <property type="entry name" value="Mediator_Med12"/>
</dbReference>
<evidence type="ECO:0000256" key="4">
    <source>
        <dbReference type="ARBA" id="ARBA00023015"/>
    </source>
</evidence>
<keyword evidence="4" id="KW-0805">Transcription regulation</keyword>